<name>A0A8J5QZQ4_9HYME</name>
<reference evidence="6" key="1">
    <citation type="submission" date="2020-03" db="EMBL/GenBank/DDBJ databases">
        <authorList>
            <person name="Chebbi M.A."/>
            <person name="Drezen J.M."/>
        </authorList>
    </citation>
    <scope>NUCLEOTIDE SEQUENCE</scope>
    <source>
        <tissue evidence="6">Whole body</tissue>
    </source>
</reference>
<dbReference type="InterPro" id="IPR002999">
    <property type="entry name" value="Tudor"/>
</dbReference>
<gene>
    <name evidence="6" type="ORF">G9C98_000356</name>
</gene>
<evidence type="ECO:0000256" key="3">
    <source>
        <dbReference type="SAM" id="MobiDB-lite"/>
    </source>
</evidence>
<dbReference type="Proteomes" id="UP000729913">
    <property type="component" value="Unassembled WGS sequence"/>
</dbReference>
<evidence type="ECO:0000259" key="4">
    <source>
        <dbReference type="PROSITE" id="PS50030"/>
    </source>
</evidence>
<reference evidence="6" key="2">
    <citation type="submission" date="2021-04" db="EMBL/GenBank/DDBJ databases">
        <title>Genome-wide patterns of bracovirus chromosomal integration into multiple host tissues during parasitism.</title>
        <authorList>
            <person name="Chebbi M.A.C."/>
        </authorList>
    </citation>
    <scope>NUCLEOTIDE SEQUENCE</scope>
    <source>
        <tissue evidence="6">Whole body</tissue>
    </source>
</reference>
<feature type="domain" description="UBA" evidence="4">
    <location>
        <begin position="181"/>
        <end position="221"/>
    </location>
</feature>
<comment type="caution">
    <text evidence="6">The sequence shown here is derived from an EMBL/GenBank/DDBJ whole genome shotgun (WGS) entry which is preliminary data.</text>
</comment>
<dbReference type="GO" id="GO:0005634">
    <property type="term" value="C:nucleus"/>
    <property type="evidence" value="ECO:0007669"/>
    <property type="project" value="UniProtKB-SubCell"/>
</dbReference>
<feature type="region of interest" description="Disordered" evidence="3">
    <location>
        <begin position="376"/>
        <end position="444"/>
    </location>
</feature>
<dbReference type="EMBL" id="JAAOIC020000032">
    <property type="protein sequence ID" value="KAG8039627.1"/>
    <property type="molecule type" value="Genomic_DNA"/>
</dbReference>
<dbReference type="PROSITE" id="PS50030">
    <property type="entry name" value="UBA"/>
    <property type="match status" value="1"/>
</dbReference>
<feature type="domain" description="Tudor" evidence="5">
    <location>
        <begin position="317"/>
        <end position="375"/>
    </location>
</feature>
<keyword evidence="7" id="KW-1185">Reference proteome</keyword>
<protein>
    <recommendedName>
        <fullName evidence="8">Tudor domain-containing protein 3</fullName>
    </recommendedName>
</protein>
<dbReference type="PROSITE" id="PS50304">
    <property type="entry name" value="TUDOR"/>
    <property type="match status" value="1"/>
</dbReference>
<feature type="compositionally biased region" description="Gly residues" evidence="3">
    <location>
        <begin position="408"/>
        <end position="420"/>
    </location>
</feature>
<evidence type="ECO:0008006" key="8">
    <source>
        <dbReference type="Google" id="ProtNLM"/>
    </source>
</evidence>
<accession>A0A8J5QZQ4</accession>
<evidence type="ECO:0000313" key="7">
    <source>
        <dbReference type="Proteomes" id="UP000729913"/>
    </source>
</evidence>
<proteinExistence type="predicted"/>
<evidence type="ECO:0000313" key="6">
    <source>
        <dbReference type="EMBL" id="KAG8039627.1"/>
    </source>
</evidence>
<dbReference type="SMART" id="SM00333">
    <property type="entry name" value="TUDOR"/>
    <property type="match status" value="1"/>
</dbReference>
<feature type="compositionally biased region" description="Basic and acidic residues" evidence="3">
    <location>
        <begin position="227"/>
        <end position="250"/>
    </location>
</feature>
<dbReference type="InterPro" id="IPR015940">
    <property type="entry name" value="UBA"/>
</dbReference>
<dbReference type="AlphaFoldDB" id="A0A8J5QZQ4"/>
<feature type="compositionally biased region" description="Basic and acidic residues" evidence="3">
    <location>
        <begin position="381"/>
        <end position="395"/>
    </location>
</feature>
<dbReference type="PANTHER" id="PTHR13681">
    <property type="entry name" value="SURVIVAL OF MOTOR NEURON-RELATED-SPLICING FACTOR 30-RELATED"/>
    <property type="match status" value="1"/>
</dbReference>
<dbReference type="PANTHER" id="PTHR13681:SF24">
    <property type="entry name" value="TUDOR DOMAIN-CONTAINING PROTEIN 3"/>
    <property type="match status" value="1"/>
</dbReference>
<evidence type="ECO:0000256" key="1">
    <source>
        <dbReference type="ARBA" id="ARBA00004123"/>
    </source>
</evidence>
<dbReference type="OrthoDB" id="434939at2759"/>
<evidence type="ECO:0000256" key="2">
    <source>
        <dbReference type="ARBA" id="ARBA00023242"/>
    </source>
</evidence>
<sequence>MDKLKEQGWYLSDQGFKLVSNAGAVNDLSFLIKRAVDAIEYDHIRDININTPPGTKILISCKSGGILMVHGIIILKSSDVKSVLGGRVQNLMEKWELNRKLTSYTRVRSVEEGGPPPWIPFGQQIIKVTDKDKKFKSLAGDTKDGGGINKDNSEFEAQRQDAIAEASKQGSKKIFGGGNKQLLDYSVQKIVDQGFTIDQAEYALKINRNNVDRALKSLIKNDPNNKQTREPRESRETREPREPREPRESNPKTFTLNTYENNYNKNELNKYPQNGVVNLNDSNFHSNQSDYKNNYGNDYSKFNNNSSNINYSNSTWAWKKGDQCMAKYWEDNKYYNAEVTAVSSRTCVVQFKEFKNYEEVLQVDCIPITEDISQSFVPPEIDSRRSGRSPRYDHHNQHKNSGIEFKRGGGGASIGAGGSNRGHNKKRTQQRTAQPIYQPPAQRR</sequence>
<comment type="subcellular location">
    <subcellularLocation>
        <location evidence="1">Nucleus</location>
    </subcellularLocation>
</comment>
<feature type="region of interest" description="Disordered" evidence="3">
    <location>
        <begin position="217"/>
        <end position="257"/>
    </location>
</feature>
<evidence type="ECO:0000259" key="5">
    <source>
        <dbReference type="PROSITE" id="PS50304"/>
    </source>
</evidence>
<dbReference type="InterPro" id="IPR013894">
    <property type="entry name" value="RMI1_OB"/>
</dbReference>
<organism evidence="6 7">
    <name type="scientific">Cotesia typhae</name>
    <dbReference type="NCBI Taxonomy" id="2053667"/>
    <lineage>
        <taxon>Eukaryota</taxon>
        <taxon>Metazoa</taxon>
        <taxon>Ecdysozoa</taxon>
        <taxon>Arthropoda</taxon>
        <taxon>Hexapoda</taxon>
        <taxon>Insecta</taxon>
        <taxon>Pterygota</taxon>
        <taxon>Neoptera</taxon>
        <taxon>Endopterygota</taxon>
        <taxon>Hymenoptera</taxon>
        <taxon>Apocrita</taxon>
        <taxon>Ichneumonoidea</taxon>
        <taxon>Braconidae</taxon>
        <taxon>Microgastrinae</taxon>
        <taxon>Cotesia</taxon>
    </lineage>
</organism>
<dbReference type="Pfam" id="PF08585">
    <property type="entry name" value="RMI1_N_C"/>
    <property type="match status" value="1"/>
</dbReference>
<keyword evidence="2" id="KW-0539">Nucleus</keyword>